<dbReference type="InterPro" id="IPR007280">
    <property type="entry name" value="Peptidase_C_arc/bac"/>
</dbReference>
<feature type="domain" description="CUB" evidence="3">
    <location>
        <begin position="637"/>
        <end position="739"/>
    </location>
</feature>
<name>A0A365P255_9FLAO</name>
<proteinExistence type="predicted"/>
<feature type="chain" id="PRO_5016933261" description="CUB domain-containing protein" evidence="2">
    <location>
        <begin position="27"/>
        <end position="1736"/>
    </location>
</feature>
<sequence length="1736" mass="182113">MKIYPFTKTHLFLSFLFLLFSTLTFGQGATCATATPLTIDGSCGSGSVNGTTEFPPTCSGWQRAVYYSFTVSSGPQNITITANSGARNLVLGLFSGTCATLSNLQCVDVNTTNGAQTETITATNLANGTYYIAVGNTTNHNMTLNSICVTTTPISYCTIGTTSNSYWINNFSTTGGLTNISNTTTYSTGGYGNFTAQSVSQVAGSSFNFNATTSSGTHGINIWIDWNNDGDFADAGEKAYASGGYVASATGTITIPGGAAPGNYRMRVVANWSNTDPASCGSTTYTEAEDYTIQVVVPAACSGAPTAGTTTTSPTTGNPGSNYTVSATGFTVATGLTFQWQSNTNSAGWVNEGASTSTYANYNATAPALGSTVTWRLVVTCTASGQSANSATSSFTSTSTLNVPQTGSNTVTCGTNITLYDNGGPSGNYVNNSNGHTVLQAGLGGIISITGSYATEGSNIDYIRIYNGTGTGGTILATYSGTGTINYTGTAGQTLTIQFYSDGSVVNTGFALSVTYSGTCFPACSGTPTGGTVAVSPVNGGPGSSYTVSATGMTLATGMTYQWQSNTNGAGWVNAGASTSTYSNFNATAPGTVGTTVAWQLVVTCTNSSQTATSTSSTFTVVSTLNIPTTGSNSVTCGTNITLYDNGGPSGDYSNNADGFTVLEAGLGATITISGSYVTEGVDDIIIYSGSGTGGTVLGTYSGTGTINYTGAPGQTLTIRFDSDSSIVYSGFALSITYSGVCFPVCSGTPVGGTVSTSPNTDWPGNPYVVSATGYTQALDLLYQWQFSTDGGATWTNAGAATSTYANYNAVAPASGNVNWQLVVTCTNSGQSATSNVGVFVTMAVSDVVTGCPNVISGGLNLNGADPAPFNCTDTTTCVDLEATFLDLGDTTNYTVEAIQYNPPIPFNGLANPVSVNLDDIWSPVVNLPFDFCFFGNTYNQCLIGSNGMLTFDLTSNSPGGGTGYSFSNNLPSTTGALFANTIYGVYHDIDPRYGGQVGWELITLPSGCRALVASWNEVPMYSNNSLLYTGMMVLYENSNVIEVYIQEKRVDGTWNGGNAIVGIQNATATAAVVAPGRNALDADWTTFNEAWRFVPAGPSIATLTWYEGAGTTGPVVGNTPVLNVCPTATTTYTAEITYTLCDGRTITEIDQTIVTVNGAKVWNGSVNTDWDVANNWTPTGVPLASDCVVIPDVTNDPIVSGGNYNGLGLNLTIQNNALLTVESNNAVTITDWININAGGDLQLNNSASLIQINNNANQGIMHMDRTASIRKLDYVYWSSPVASFSSSAISPGTNAGYIYKWAPTVANGTYASDFGKWVGGNEIMALGKGYIVRGPDAYTATHQNYTATFVGTPNNGVINTPIQRSTYTGAPYVGPTTTMVTLNDDNWNLLGNPYPSALNADAFLSANAANISGFVKIWTHGTLPSNMIVDPFYEDYQMNYTVADYITYNSLGSTPPGYNGMIGAGQGFFVLMNDLGATNESVIFNNTMRSHTFDNSQFYRTAENTENNSVIEKHRIWLDLVSPTGTNTKTLIGYATGASNNLDNAFDAPALGVKASFELYSIAENKELLIQGRTLPFDNNDQIPLGVTAPNDGMYTIALSLVDGRFLNTDQNIYLEDKLLNVIHDLKAAPYHFTIEAGTNENRFVLRYTNETLGNNDFLNDNSVLVVSNTNLSVVSTKNTIQSVLVFDVLGRLLVNKQNVNSLEVPLHEVQKNKAPLVVQITLTNGTKVNKKVVY</sequence>
<keyword evidence="2" id="KW-0732">Signal</keyword>
<protein>
    <recommendedName>
        <fullName evidence="3">CUB domain-containing protein</fullName>
    </recommendedName>
</protein>
<evidence type="ECO:0000313" key="4">
    <source>
        <dbReference type="EMBL" id="RBA28455.1"/>
    </source>
</evidence>
<dbReference type="CDD" id="cd00041">
    <property type="entry name" value="CUB"/>
    <property type="match status" value="2"/>
</dbReference>
<dbReference type="SUPFAM" id="SSF49854">
    <property type="entry name" value="Spermadhesin, CUB domain"/>
    <property type="match status" value="2"/>
</dbReference>
<evidence type="ECO:0000259" key="3">
    <source>
        <dbReference type="SMART" id="SM00042"/>
    </source>
</evidence>
<feature type="domain" description="CUB" evidence="3">
    <location>
        <begin position="413"/>
        <end position="517"/>
    </location>
</feature>
<dbReference type="OrthoDB" id="1652165at2"/>
<keyword evidence="5" id="KW-1185">Reference proteome</keyword>
<dbReference type="Pfam" id="PF04151">
    <property type="entry name" value="PPC"/>
    <property type="match status" value="1"/>
</dbReference>
<evidence type="ECO:0000256" key="2">
    <source>
        <dbReference type="SAM" id="SignalP"/>
    </source>
</evidence>
<keyword evidence="1" id="KW-1015">Disulfide bond</keyword>
<reference evidence="4 5" key="1">
    <citation type="submission" date="2018-06" db="EMBL/GenBank/DDBJ databases">
        <title>Flavobacterium tibetense sp. nov., isolated from a wetland YonghuCo on Tibetan Plateau.</title>
        <authorList>
            <person name="Xing P."/>
            <person name="Phurbu D."/>
            <person name="Lu H."/>
        </authorList>
    </citation>
    <scope>NUCLEOTIDE SEQUENCE [LARGE SCALE GENOMIC DNA]</scope>
    <source>
        <strain evidence="4 5">YH5</strain>
    </source>
</reference>
<accession>A0A365P255</accession>
<gene>
    <name evidence="4" type="ORF">DPN68_07025</name>
</gene>
<dbReference type="SMART" id="SM00042">
    <property type="entry name" value="CUB"/>
    <property type="match status" value="2"/>
</dbReference>
<dbReference type="EMBL" id="QLST01000007">
    <property type="protein sequence ID" value="RBA28455.1"/>
    <property type="molecule type" value="Genomic_DNA"/>
</dbReference>
<dbReference type="InterPro" id="IPR035914">
    <property type="entry name" value="Sperma_CUB_dom_sf"/>
</dbReference>
<comment type="caution">
    <text evidence="4">The sequence shown here is derived from an EMBL/GenBank/DDBJ whole genome shotgun (WGS) entry which is preliminary data.</text>
</comment>
<dbReference type="Gene3D" id="2.60.120.290">
    <property type="entry name" value="Spermadhesin, CUB domain"/>
    <property type="match status" value="2"/>
</dbReference>
<organism evidence="4 5">
    <name type="scientific">Flavobacterium tibetense</name>
    <dbReference type="NCBI Taxonomy" id="2233533"/>
    <lineage>
        <taxon>Bacteria</taxon>
        <taxon>Pseudomonadati</taxon>
        <taxon>Bacteroidota</taxon>
        <taxon>Flavobacteriia</taxon>
        <taxon>Flavobacteriales</taxon>
        <taxon>Flavobacteriaceae</taxon>
        <taxon>Flavobacterium</taxon>
    </lineage>
</organism>
<dbReference type="Proteomes" id="UP000253319">
    <property type="component" value="Unassembled WGS sequence"/>
</dbReference>
<dbReference type="RefSeq" id="WP_113988945.1">
    <property type="nucleotide sequence ID" value="NZ_QLST01000007.1"/>
</dbReference>
<dbReference type="Pfam" id="PF20009">
    <property type="entry name" value="GEVED"/>
    <property type="match status" value="1"/>
</dbReference>
<dbReference type="InterPro" id="IPR045474">
    <property type="entry name" value="GEVED"/>
</dbReference>
<dbReference type="Gene3D" id="2.60.120.380">
    <property type="match status" value="1"/>
</dbReference>
<evidence type="ECO:0000313" key="5">
    <source>
        <dbReference type="Proteomes" id="UP000253319"/>
    </source>
</evidence>
<dbReference type="InterPro" id="IPR000859">
    <property type="entry name" value="CUB_dom"/>
</dbReference>
<feature type="signal peptide" evidence="2">
    <location>
        <begin position="1"/>
        <end position="26"/>
    </location>
</feature>
<evidence type="ECO:0000256" key="1">
    <source>
        <dbReference type="ARBA" id="ARBA00023157"/>
    </source>
</evidence>